<gene>
    <name evidence="3" type="ORF">HWA77_22125</name>
</gene>
<accession>A0A850R260</accession>
<feature type="coiled-coil region" evidence="1">
    <location>
        <begin position="409"/>
        <end position="487"/>
    </location>
</feature>
<proteinExistence type="predicted"/>
<evidence type="ECO:0000256" key="1">
    <source>
        <dbReference type="SAM" id="Coils"/>
    </source>
</evidence>
<sequence length="652" mass="78055">MQTSTVLYKNRRYKIKETNKVTNLFKHLYRHYNDRTLKDRKDDFNSELTENNLFINSDFTFIKNKSDWQQTVDSDLNDCKDKIYNLLNKVDNYYVNKNADKLTVEEKKKTRKAINYLSKMDLTEKDNEFSELYLLVSDLKDQALKIVNSKEKDYVLDVNKLKAVHDYYLNVDKTTKIKSLNAKKNNLSTLINNIDKMNEKRIFNESKQENAILFEERLFKIPKHNNKTLEPSHLFEIMKSWHNTHFKDFEVIKGFYHRDERSSGTDNPIDDHLHLLVSGFNKATKKYDLPDYTFNLSKRLAAENNIKFTCKSDRWNKADREEQVRSGEVLQEVFYKFANEYLKKHNYDYRFKINEKNEEELLKREMIKKFSHLPKNQRPFSMASYIEEQKNIEIQNLKKEHEIALINEKNKYTNKLEKDKKSILEKEREKLKAEKEDERKTIERQLNFEKSVKALYSKDNERLIKSNKELQEQNKILLEENTNLKHITKNIVKLVNNPFFKDIFRMFATYAEAKSFGAKTTLMTEYMNIIKGIKKINEVVKEEDKITIIDQNINDNNEIIFTDDEKESIQLIKNNNEESFFKKYLNKVKTYLNIIVDDSSDSTKDENIEKNEIKNTNDDFQKNQTKEFNIDDELKKIDKKTMKKKSKNDYEI</sequence>
<name>A0A850R260_PHODD</name>
<dbReference type="AlphaFoldDB" id="A0A850R260"/>
<dbReference type="Proteomes" id="UP000533429">
    <property type="component" value="Unassembled WGS sequence"/>
</dbReference>
<protein>
    <submittedName>
        <fullName evidence="3">Uncharacterized protein</fullName>
    </submittedName>
</protein>
<feature type="region of interest" description="Disordered" evidence="2">
    <location>
        <begin position="601"/>
        <end position="624"/>
    </location>
</feature>
<comment type="caution">
    <text evidence="3">The sequence shown here is derived from an EMBL/GenBank/DDBJ whole genome shotgun (WGS) entry which is preliminary data.</text>
</comment>
<evidence type="ECO:0000313" key="4">
    <source>
        <dbReference type="Proteomes" id="UP000533429"/>
    </source>
</evidence>
<dbReference type="EMBL" id="JABXOR010001428">
    <property type="protein sequence ID" value="NVP02910.1"/>
    <property type="molecule type" value="Genomic_DNA"/>
</dbReference>
<reference evidence="3 4" key="1">
    <citation type="submission" date="2020-06" db="EMBL/GenBank/DDBJ databases">
        <title>Photobacterium damselae subsp. damselae comparative genomics.</title>
        <authorList>
            <person name="Osorio C.R."/>
        </authorList>
    </citation>
    <scope>NUCLEOTIDE SEQUENCE [LARGE SCALE GENOMIC DNA]</scope>
    <source>
        <strain evidence="3 4">TW250/03</strain>
    </source>
</reference>
<keyword evidence="1" id="KW-0175">Coiled coil</keyword>
<evidence type="ECO:0000256" key="2">
    <source>
        <dbReference type="SAM" id="MobiDB-lite"/>
    </source>
</evidence>
<evidence type="ECO:0000313" key="3">
    <source>
        <dbReference type="EMBL" id="NVP02910.1"/>
    </source>
</evidence>
<organism evidence="3 4">
    <name type="scientific">Photobacterium damselae subsp. damselae</name>
    <name type="common">Listonella damsela</name>
    <dbReference type="NCBI Taxonomy" id="85581"/>
    <lineage>
        <taxon>Bacteria</taxon>
        <taxon>Pseudomonadati</taxon>
        <taxon>Pseudomonadota</taxon>
        <taxon>Gammaproteobacteria</taxon>
        <taxon>Vibrionales</taxon>
        <taxon>Vibrionaceae</taxon>
        <taxon>Photobacterium</taxon>
    </lineage>
</organism>